<dbReference type="AlphaFoldDB" id="A0A1U9NKF2"/>
<dbReference type="EMBL" id="CP019791">
    <property type="protein sequence ID" value="AQT68379.1"/>
    <property type="molecule type" value="Genomic_DNA"/>
</dbReference>
<comment type="similarity">
    <text evidence="1">Belongs to the Mg-chelatase subunits D/I family. ComM subfamily.</text>
</comment>
<dbReference type="SUPFAM" id="SSF54211">
    <property type="entry name" value="Ribosomal protein S5 domain 2-like"/>
    <property type="match status" value="1"/>
</dbReference>
<keyword evidence="3" id="KW-0067">ATP-binding</keyword>
<keyword evidence="2" id="KW-0547">Nucleotide-binding</keyword>
<dbReference type="PANTHER" id="PTHR32039">
    <property type="entry name" value="MAGNESIUM-CHELATASE SUBUNIT CHLI"/>
    <property type="match status" value="1"/>
</dbReference>
<dbReference type="InterPro" id="IPR014721">
    <property type="entry name" value="Ribsml_uS5_D2-typ_fold_subgr"/>
</dbReference>
<gene>
    <name evidence="5" type="primary">comM</name>
    <name evidence="5" type="ORF">STSP2_01539</name>
</gene>
<dbReference type="Pfam" id="PF13335">
    <property type="entry name" value="Mg_chelatase_C"/>
    <property type="match status" value="1"/>
</dbReference>
<proteinExistence type="inferred from homology"/>
<accession>A0A1U9NKF2</accession>
<dbReference type="RefSeq" id="WP_146661328.1">
    <property type="nucleotide sequence ID" value="NZ_CP019791.1"/>
</dbReference>
<dbReference type="KEGG" id="alus:STSP2_01539"/>
<dbReference type="PRINTS" id="PR01657">
    <property type="entry name" value="MCMFAMILY"/>
</dbReference>
<evidence type="ECO:0000313" key="5">
    <source>
        <dbReference type="EMBL" id="AQT68379.1"/>
    </source>
</evidence>
<dbReference type="Gene3D" id="3.30.230.10">
    <property type="match status" value="1"/>
</dbReference>
<protein>
    <submittedName>
        <fullName evidence="5">Competence protein ComM</fullName>
    </submittedName>
</protein>
<dbReference type="NCBIfam" id="TIGR00368">
    <property type="entry name" value="YifB family Mg chelatase-like AAA ATPase"/>
    <property type="match status" value="1"/>
</dbReference>
<dbReference type="InterPro" id="IPR003593">
    <property type="entry name" value="AAA+_ATPase"/>
</dbReference>
<organism evidence="5 6">
    <name type="scientific">Anaerohalosphaera lusitana</name>
    <dbReference type="NCBI Taxonomy" id="1936003"/>
    <lineage>
        <taxon>Bacteria</taxon>
        <taxon>Pseudomonadati</taxon>
        <taxon>Planctomycetota</taxon>
        <taxon>Phycisphaerae</taxon>
        <taxon>Sedimentisphaerales</taxon>
        <taxon>Anaerohalosphaeraceae</taxon>
        <taxon>Anaerohalosphaera</taxon>
    </lineage>
</organism>
<dbReference type="Gene3D" id="3.40.50.300">
    <property type="entry name" value="P-loop containing nucleotide triphosphate hydrolases"/>
    <property type="match status" value="1"/>
</dbReference>
<evidence type="ECO:0000313" key="6">
    <source>
        <dbReference type="Proteomes" id="UP000189674"/>
    </source>
</evidence>
<evidence type="ECO:0000259" key="4">
    <source>
        <dbReference type="SMART" id="SM00382"/>
    </source>
</evidence>
<feature type="domain" description="AAA+ ATPase" evidence="4">
    <location>
        <begin position="214"/>
        <end position="397"/>
    </location>
</feature>
<dbReference type="Proteomes" id="UP000189674">
    <property type="component" value="Chromosome"/>
</dbReference>
<dbReference type="SUPFAM" id="SSF52540">
    <property type="entry name" value="P-loop containing nucleoside triphosphate hydrolases"/>
    <property type="match status" value="1"/>
</dbReference>
<dbReference type="GO" id="GO:0003677">
    <property type="term" value="F:DNA binding"/>
    <property type="evidence" value="ECO:0007669"/>
    <property type="project" value="InterPro"/>
</dbReference>
<name>A0A1U9NKF2_9BACT</name>
<dbReference type="OrthoDB" id="9813147at2"/>
<dbReference type="GO" id="GO:0005524">
    <property type="term" value="F:ATP binding"/>
    <property type="evidence" value="ECO:0007669"/>
    <property type="project" value="UniProtKB-KW"/>
</dbReference>
<dbReference type="InterPro" id="IPR027417">
    <property type="entry name" value="P-loop_NTPase"/>
</dbReference>
<reference evidence="6" key="1">
    <citation type="submission" date="2017-02" db="EMBL/GenBank/DDBJ databases">
        <title>Comparative genomics and description of representatives of a novel lineage of planctomycetes thriving in anoxic sediments.</title>
        <authorList>
            <person name="Spring S."/>
            <person name="Bunk B."/>
            <person name="Sproer C."/>
        </authorList>
    </citation>
    <scope>NUCLEOTIDE SEQUENCE [LARGE SCALE GENOMIC DNA]</scope>
    <source>
        <strain evidence="6">ST-NAGAB-D1</strain>
    </source>
</reference>
<dbReference type="PANTHER" id="PTHR32039:SF7">
    <property type="entry name" value="COMPETENCE PROTEIN COMM"/>
    <property type="match status" value="1"/>
</dbReference>
<dbReference type="Pfam" id="PF01078">
    <property type="entry name" value="Mg_chelatase"/>
    <property type="match status" value="1"/>
</dbReference>
<dbReference type="InterPro" id="IPR004482">
    <property type="entry name" value="Mg_chelat-rel"/>
</dbReference>
<dbReference type="InterPro" id="IPR001208">
    <property type="entry name" value="MCM_dom"/>
</dbReference>
<dbReference type="InterPro" id="IPR025158">
    <property type="entry name" value="Mg_chelat-rel_C"/>
</dbReference>
<dbReference type="InterPro" id="IPR000523">
    <property type="entry name" value="Mg_chelatse_chII-like_cat_dom"/>
</dbReference>
<keyword evidence="6" id="KW-1185">Reference proteome</keyword>
<sequence length="509" mass="55519">MLARLYSVTLEGIEGIICEVEVDVSRSGFEKPMIVGLPDAAVKESSERVHSAIVNSGYQYPDTQSLVNLAPADIKKAGPAFDLPIALGMLCCAGALESEMFKEHVIIGELALDGRVRPVNGVLSMAMSAAKHGFKSIIVPEENAYEAAVVRDIEVYAVGSLAQAAAFLKGDLPLEPTNVNVEDIFGRRSKYAVDFSDVKGQETVKRALTIAAAGGHNVMMIGPPGAGKTMLAQRIATILPPLNLSESLETTRIYSSVGLLERGSALMPTRPVRTPHHTASGPALIGGGTNPRPGELSLSHHGILFLDEFAEFPRNVLEMIRQPLEDGTVTVARAKGTITFPAQFMLIAAMNPCPCGYFGTNTRQCKCTPNQIDRYMSKVSGPLLDRIDIHTDVPAVEFRKLRDTSAQESSKSIRDRVVNARHRQAARFGDSNLTTNATMSHKQVEKFCRLDDNSEHLLKQAMLEFDLSARAHDKICRVARTIADLQDHENIQPEHLAEAISYRKLDRNL</sequence>
<evidence type="ECO:0000256" key="3">
    <source>
        <dbReference type="ARBA" id="ARBA00022840"/>
    </source>
</evidence>
<dbReference type="STRING" id="1936003.STSP2_01539"/>
<dbReference type="Pfam" id="PF13541">
    <property type="entry name" value="ChlI"/>
    <property type="match status" value="1"/>
</dbReference>
<evidence type="ECO:0000256" key="2">
    <source>
        <dbReference type="ARBA" id="ARBA00022741"/>
    </source>
</evidence>
<evidence type="ECO:0000256" key="1">
    <source>
        <dbReference type="ARBA" id="ARBA00006354"/>
    </source>
</evidence>
<dbReference type="SMART" id="SM00382">
    <property type="entry name" value="AAA"/>
    <property type="match status" value="1"/>
</dbReference>
<dbReference type="InterPro" id="IPR020568">
    <property type="entry name" value="Ribosomal_Su5_D2-typ_SF"/>
</dbReference>
<dbReference type="InterPro" id="IPR045006">
    <property type="entry name" value="CHLI-like"/>
</dbReference>